<protein>
    <submittedName>
        <fullName evidence="2">Uncharacterized protein</fullName>
    </submittedName>
</protein>
<keyword evidence="3" id="KW-1185">Reference proteome</keyword>
<gene>
    <name evidence="2" type="ORF">BOW52_01890</name>
</gene>
<dbReference type="OrthoDB" id="7033735at2"/>
<evidence type="ECO:0000313" key="2">
    <source>
        <dbReference type="EMBL" id="OOZ42709.1"/>
    </source>
</evidence>
<sequence>MQQLSLASEGGVVVFSGVNPKGGKPVTRSVDISKSVFGEDVLHQFLRYFLLSPGRLSLKLSTRTHVWNHQVCKVVSHLTESEVIPLDVGVPRMPGKDEHNKSKEQPLLGKSKRQKVVGSKVRKLFVNVDYARSDSDYLDCVYNDLVGRSTALLEACLAYFDALKADHERGHQLAFQITDTVIEDTLASGGYEHHSGQPKANKTVLPKVTNQKIFSDGYVWTLARFRYLLGTESDPFCISTSAMASRDVFFENGTSSVSAKLRACGEALRAKTALTPKQAEYFNASDLVYRFAGVLFNLDMIVLSAILIHEHPNINPDSILSAELKNKHGSSYLEITDGGKNQLFSVDKPRAGKRKTAVLSDRSREVLEFIVAATGPARRMMKEAGDRNWRLLFLGNQAGHRLGPLKGKAGPHLVGGNKGVISLIDLYPALKDSGLGVGTLSLSALRNTMGIIHWFETGSTREMARVLGNTQRVTLEHYIPPALLSAWSNRQIRRFQQTLIVLASYNEDYLLDVSDFECTADLTAFMAQIFFTSQPDRSPIDSVSYSMLLERFAFIYDGGQDADKKDAQFNLRLDPASLATLYCYSDSARKLPESMRNRVDPTTKISPRHFINLSAMITHVCESKEGVGDSYDLDALRSCHEKALLKKSELSDRFDKFSVNSAWG</sequence>
<feature type="compositionally biased region" description="Basic and acidic residues" evidence="1">
    <location>
        <begin position="94"/>
        <end position="104"/>
    </location>
</feature>
<proteinExistence type="predicted"/>
<reference evidence="2 3" key="1">
    <citation type="submission" date="2016-11" db="EMBL/GenBank/DDBJ databases">
        <title>Mixed transmission modes and dynamic genome evolution in an obligate animal-bacterial symbiosis.</title>
        <authorList>
            <person name="Russell S.L."/>
            <person name="Corbett-Detig R.B."/>
            <person name="Cavanaugh C.M."/>
        </authorList>
    </citation>
    <scope>NUCLEOTIDE SEQUENCE [LARGE SCALE GENOMIC DNA]</scope>
    <source>
        <strain evidence="2">Sp-SM6</strain>
    </source>
</reference>
<feature type="region of interest" description="Disordered" evidence="1">
    <location>
        <begin position="89"/>
        <end position="112"/>
    </location>
</feature>
<organism evidence="2 3">
    <name type="scientific">Solemya elarraichensis gill symbiont</name>
    <dbReference type="NCBI Taxonomy" id="1918949"/>
    <lineage>
        <taxon>Bacteria</taxon>
        <taxon>Pseudomonadati</taxon>
        <taxon>Pseudomonadota</taxon>
        <taxon>Gammaproteobacteria</taxon>
        <taxon>sulfur-oxidizing symbionts</taxon>
    </lineage>
</organism>
<dbReference type="AlphaFoldDB" id="A0A1T2LC87"/>
<name>A0A1T2LC87_9GAMM</name>
<comment type="caution">
    <text evidence="2">The sequence shown here is derived from an EMBL/GenBank/DDBJ whole genome shotgun (WGS) entry which is preliminary data.</text>
</comment>
<dbReference type="Proteomes" id="UP000190198">
    <property type="component" value="Unassembled WGS sequence"/>
</dbReference>
<evidence type="ECO:0000256" key="1">
    <source>
        <dbReference type="SAM" id="MobiDB-lite"/>
    </source>
</evidence>
<dbReference type="RefSeq" id="WP_078476176.1">
    <property type="nucleotide sequence ID" value="NZ_MPRK01000017.1"/>
</dbReference>
<dbReference type="EMBL" id="MPRK01000017">
    <property type="protein sequence ID" value="OOZ42709.1"/>
    <property type="molecule type" value="Genomic_DNA"/>
</dbReference>
<accession>A0A1T2LC87</accession>
<evidence type="ECO:0000313" key="3">
    <source>
        <dbReference type="Proteomes" id="UP000190198"/>
    </source>
</evidence>